<proteinExistence type="inferred from homology"/>
<dbReference type="GO" id="GO:0019853">
    <property type="term" value="P:L-ascorbic acid biosynthetic process"/>
    <property type="evidence" value="ECO:0007669"/>
    <property type="project" value="TreeGrafter"/>
</dbReference>
<evidence type="ECO:0000313" key="6">
    <source>
        <dbReference type="Proteomes" id="UP000807342"/>
    </source>
</evidence>
<feature type="binding site" evidence="3">
    <location>
        <position position="209"/>
    </location>
    <ligand>
        <name>a divalent metal cation</name>
        <dbReference type="ChEBI" id="CHEBI:60240"/>
    </ligand>
</feature>
<comment type="caution">
    <text evidence="5">The sequence shown here is derived from an EMBL/GenBank/DDBJ whole genome shotgun (WGS) entry which is preliminary data.</text>
</comment>
<dbReference type="SUPFAM" id="SSF63829">
    <property type="entry name" value="Calcium-dependent phosphotriesterase"/>
    <property type="match status" value="1"/>
</dbReference>
<dbReference type="PRINTS" id="PR01790">
    <property type="entry name" value="SMP30FAMILY"/>
</dbReference>
<evidence type="ECO:0000256" key="3">
    <source>
        <dbReference type="PIRSR" id="PIRSR605511-2"/>
    </source>
</evidence>
<dbReference type="Proteomes" id="UP000807342">
    <property type="component" value="Unassembled WGS sequence"/>
</dbReference>
<comment type="similarity">
    <text evidence="1">Belongs to the SMP-30/CGR1 family.</text>
</comment>
<gene>
    <name evidence="5" type="ORF">P691DRAFT_794378</name>
</gene>
<organism evidence="5 6">
    <name type="scientific">Macrolepiota fuliginosa MF-IS2</name>
    <dbReference type="NCBI Taxonomy" id="1400762"/>
    <lineage>
        <taxon>Eukaryota</taxon>
        <taxon>Fungi</taxon>
        <taxon>Dikarya</taxon>
        <taxon>Basidiomycota</taxon>
        <taxon>Agaricomycotina</taxon>
        <taxon>Agaricomycetes</taxon>
        <taxon>Agaricomycetidae</taxon>
        <taxon>Agaricales</taxon>
        <taxon>Agaricineae</taxon>
        <taxon>Agaricaceae</taxon>
        <taxon>Macrolepiota</taxon>
    </lineage>
</organism>
<protein>
    <submittedName>
        <fullName evidence="5">Regucalcin</fullName>
    </submittedName>
</protein>
<feature type="binding site" evidence="3">
    <location>
        <position position="109"/>
    </location>
    <ligand>
        <name>substrate</name>
    </ligand>
</feature>
<dbReference type="GO" id="GO:0004341">
    <property type="term" value="F:gluconolactonase activity"/>
    <property type="evidence" value="ECO:0007669"/>
    <property type="project" value="TreeGrafter"/>
</dbReference>
<dbReference type="InterPro" id="IPR005511">
    <property type="entry name" value="SMP-30"/>
</dbReference>
<dbReference type="AlphaFoldDB" id="A0A9P6C5P2"/>
<sequence>MSVPNEIIVENPWLRVGCTLGEGPIYDPTTSILHFVDISEKRVYHVDTGNLQVKVEQFQEPVTCLSLRQNDTRLACVAARGFALLQGDSNLEYFNEPLPAEEASHTRFNDGGCDSKGRFFAGTLYSPKDDIPGRLYRYDPSDGSCVVADPGPFTDSNGLGWSPDEKIFYFTDSFKNIIYAYDYDDGKLANRRVFVDAIALGLPENSFCDGLCVDREGYIWSARWGGSQIVRFAKDGTIDLVVRFPTALNVTACCFGGPNNDQLFVTTAHCGANGGSSDLQERYPDSGHIFRVDLAGKYEGGARYKFTG</sequence>
<dbReference type="Gene3D" id="2.120.10.30">
    <property type="entry name" value="TolB, C-terminal domain"/>
    <property type="match status" value="1"/>
</dbReference>
<dbReference type="Pfam" id="PF08450">
    <property type="entry name" value="SGL"/>
    <property type="match status" value="1"/>
</dbReference>
<feature type="domain" description="SMP-30/Gluconolactonase/LRE-like region" evidence="4">
    <location>
        <begin position="20"/>
        <end position="269"/>
    </location>
</feature>
<evidence type="ECO:0000256" key="1">
    <source>
        <dbReference type="ARBA" id="ARBA00008853"/>
    </source>
</evidence>
<feature type="binding site" evidence="3">
    <location>
        <position position="22"/>
    </location>
    <ligand>
        <name>a divalent metal cation</name>
        <dbReference type="ChEBI" id="CHEBI:60240"/>
    </ligand>
</feature>
<feature type="binding site" evidence="3">
    <location>
        <position position="157"/>
    </location>
    <ligand>
        <name>a divalent metal cation</name>
        <dbReference type="ChEBI" id="CHEBI:60240"/>
    </ligand>
</feature>
<keyword evidence="6" id="KW-1185">Reference proteome</keyword>
<evidence type="ECO:0000259" key="4">
    <source>
        <dbReference type="Pfam" id="PF08450"/>
    </source>
</evidence>
<evidence type="ECO:0000313" key="5">
    <source>
        <dbReference type="EMBL" id="KAF9452692.1"/>
    </source>
</evidence>
<dbReference type="InterPro" id="IPR011042">
    <property type="entry name" value="6-blade_b-propeller_TolB-like"/>
</dbReference>
<keyword evidence="3" id="KW-0862">Zinc</keyword>
<reference evidence="5" key="1">
    <citation type="submission" date="2020-11" db="EMBL/GenBank/DDBJ databases">
        <authorList>
            <consortium name="DOE Joint Genome Institute"/>
            <person name="Ahrendt S."/>
            <person name="Riley R."/>
            <person name="Andreopoulos W."/>
            <person name="Labutti K."/>
            <person name="Pangilinan J."/>
            <person name="Ruiz-Duenas F.J."/>
            <person name="Barrasa J.M."/>
            <person name="Sanchez-Garcia M."/>
            <person name="Camarero S."/>
            <person name="Miyauchi S."/>
            <person name="Serrano A."/>
            <person name="Linde D."/>
            <person name="Babiker R."/>
            <person name="Drula E."/>
            <person name="Ayuso-Fernandez I."/>
            <person name="Pacheco R."/>
            <person name="Padilla G."/>
            <person name="Ferreira P."/>
            <person name="Barriuso J."/>
            <person name="Kellner H."/>
            <person name="Castanera R."/>
            <person name="Alfaro M."/>
            <person name="Ramirez L."/>
            <person name="Pisabarro A.G."/>
            <person name="Kuo A."/>
            <person name="Tritt A."/>
            <person name="Lipzen A."/>
            <person name="He G."/>
            <person name="Yan M."/>
            <person name="Ng V."/>
            <person name="Cullen D."/>
            <person name="Martin F."/>
            <person name="Rosso M.-N."/>
            <person name="Henrissat B."/>
            <person name="Hibbett D."/>
            <person name="Martinez A.T."/>
            <person name="Grigoriev I.V."/>
        </authorList>
    </citation>
    <scope>NUCLEOTIDE SEQUENCE</scope>
    <source>
        <strain evidence="5">MF-IS2</strain>
    </source>
</reference>
<comment type="cofactor">
    <cofactor evidence="3">
        <name>Zn(2+)</name>
        <dbReference type="ChEBI" id="CHEBI:29105"/>
    </cofactor>
    <text evidence="3">Binds 1 divalent metal cation per subunit.</text>
</comment>
<keyword evidence="3" id="KW-0479">Metal-binding</keyword>
<dbReference type="OrthoDB" id="423498at2759"/>
<dbReference type="EMBL" id="MU151069">
    <property type="protein sequence ID" value="KAF9452692.1"/>
    <property type="molecule type" value="Genomic_DNA"/>
</dbReference>
<dbReference type="PANTHER" id="PTHR10907:SF47">
    <property type="entry name" value="REGUCALCIN"/>
    <property type="match status" value="1"/>
</dbReference>
<accession>A0A9P6C5P2</accession>
<dbReference type="GO" id="GO:0005509">
    <property type="term" value="F:calcium ion binding"/>
    <property type="evidence" value="ECO:0007669"/>
    <property type="project" value="TreeGrafter"/>
</dbReference>
<feature type="binding site" evidence="3">
    <location>
        <position position="107"/>
    </location>
    <ligand>
        <name>substrate</name>
    </ligand>
</feature>
<dbReference type="PANTHER" id="PTHR10907">
    <property type="entry name" value="REGUCALCIN"/>
    <property type="match status" value="1"/>
</dbReference>
<feature type="active site" description="Proton donor/acceptor" evidence="2">
    <location>
        <position position="209"/>
    </location>
</feature>
<evidence type="ECO:0000256" key="2">
    <source>
        <dbReference type="PIRSR" id="PIRSR605511-1"/>
    </source>
</evidence>
<name>A0A9P6C5P2_9AGAR</name>
<dbReference type="InterPro" id="IPR013658">
    <property type="entry name" value="SGL"/>
</dbReference>